<dbReference type="Proteomes" id="UP001227192">
    <property type="component" value="Unassembled WGS sequence"/>
</dbReference>
<sequence>MIETLLNPDNESTTLTKNCSSFDLNEELILIKMPSHEHSSATSAVDHAIVAALLPMGLFSSVNAYPGATIQGQKRGKQPDHGWGSRRPPSGYERTPSVILEVAWSESDSKLNSDVRFWLDPADGNAKTCLTLRVDKRQPTIRIENWRLQNGRPYRVQMIQVTKVSNRITVTNHPLIIPFEDLFLRPSSIPAERDIEISLQALEDIAAKIWEVQRF</sequence>
<organism evidence="2 3">
    <name type="scientific">Penicillium thymicola</name>
    <dbReference type="NCBI Taxonomy" id="293382"/>
    <lineage>
        <taxon>Eukaryota</taxon>
        <taxon>Fungi</taxon>
        <taxon>Dikarya</taxon>
        <taxon>Ascomycota</taxon>
        <taxon>Pezizomycotina</taxon>
        <taxon>Eurotiomycetes</taxon>
        <taxon>Eurotiomycetidae</taxon>
        <taxon>Eurotiales</taxon>
        <taxon>Aspergillaceae</taxon>
        <taxon>Penicillium</taxon>
    </lineage>
</organism>
<proteinExistence type="predicted"/>
<evidence type="ECO:0000313" key="2">
    <source>
        <dbReference type="EMBL" id="KAJ9490257.1"/>
    </source>
</evidence>
<name>A0AAI9XAX3_PENTH</name>
<evidence type="ECO:0008006" key="4">
    <source>
        <dbReference type="Google" id="ProtNLM"/>
    </source>
</evidence>
<gene>
    <name evidence="2" type="ORF">VN97_g2985</name>
</gene>
<accession>A0AAI9XAX3</accession>
<feature type="region of interest" description="Disordered" evidence="1">
    <location>
        <begin position="69"/>
        <end position="92"/>
    </location>
</feature>
<reference evidence="2" key="2">
    <citation type="journal article" date="2016" name="Fungal Biol.">
        <title>Ochratoxin A production by Penicillium thymicola.</title>
        <authorList>
            <person name="Nguyen H.D.T."/>
            <person name="McMullin D.R."/>
            <person name="Ponomareva E."/>
            <person name="Riley R."/>
            <person name="Pomraning K.R."/>
            <person name="Baker S.E."/>
            <person name="Seifert K.A."/>
        </authorList>
    </citation>
    <scope>NUCLEOTIDE SEQUENCE</scope>
    <source>
        <strain evidence="2">DAOM 180753</strain>
    </source>
</reference>
<evidence type="ECO:0000256" key="1">
    <source>
        <dbReference type="SAM" id="MobiDB-lite"/>
    </source>
</evidence>
<protein>
    <recommendedName>
        <fullName evidence="4">Restriction endonuclease domain-containing protein</fullName>
    </recommendedName>
</protein>
<keyword evidence="3" id="KW-1185">Reference proteome</keyword>
<dbReference type="AlphaFoldDB" id="A0AAI9XAX3"/>
<evidence type="ECO:0000313" key="3">
    <source>
        <dbReference type="Proteomes" id="UP001227192"/>
    </source>
</evidence>
<reference evidence="2" key="1">
    <citation type="submission" date="2015-06" db="EMBL/GenBank/DDBJ databases">
        <authorList>
            <person name="Nguyen H."/>
        </authorList>
    </citation>
    <scope>NUCLEOTIDE SEQUENCE</scope>
    <source>
        <strain evidence="2">DAOM 180753</strain>
    </source>
</reference>
<dbReference type="EMBL" id="LACB01000061">
    <property type="protein sequence ID" value="KAJ9490257.1"/>
    <property type="molecule type" value="Genomic_DNA"/>
</dbReference>
<comment type="caution">
    <text evidence="2">The sequence shown here is derived from an EMBL/GenBank/DDBJ whole genome shotgun (WGS) entry which is preliminary data.</text>
</comment>